<accession>A0A127I435</accession>
<reference evidence="2 3" key="1">
    <citation type="submission" date="2016-02" db="EMBL/GenBank/DDBJ databases">
        <title>Complete genome sequence of Pseudomonas azotoformans S4.</title>
        <authorList>
            <person name="Fang Y."/>
            <person name="Wu L."/>
            <person name="Feng G."/>
        </authorList>
    </citation>
    <scope>NUCLEOTIDE SEQUENCE [LARGE SCALE GENOMIC DNA]</scope>
    <source>
        <strain evidence="2 3">S4</strain>
    </source>
</reference>
<keyword evidence="1" id="KW-0732">Signal</keyword>
<dbReference type="EMBL" id="CP014546">
    <property type="protein sequence ID" value="AMN81350.1"/>
    <property type="molecule type" value="Genomic_DNA"/>
</dbReference>
<feature type="chain" id="PRO_5007449368" description="Sel1 repeat family protein" evidence="1">
    <location>
        <begin position="24"/>
        <end position="234"/>
    </location>
</feature>
<dbReference type="PROSITE" id="PS51257">
    <property type="entry name" value="PROKAR_LIPOPROTEIN"/>
    <property type="match status" value="1"/>
</dbReference>
<dbReference type="AlphaFoldDB" id="A0A127I435"/>
<feature type="signal peptide" evidence="1">
    <location>
        <begin position="1"/>
        <end position="23"/>
    </location>
</feature>
<dbReference type="KEGG" id="pazo:AYR47_24885"/>
<evidence type="ECO:0000313" key="3">
    <source>
        <dbReference type="Proteomes" id="UP000070516"/>
    </source>
</evidence>
<gene>
    <name evidence="2" type="ORF">AYR47_24885</name>
</gene>
<protein>
    <recommendedName>
        <fullName evidence="4">Sel1 repeat family protein</fullName>
    </recommendedName>
</protein>
<sequence length="234" mass="26051">MFVLRFPFAVFLSFSCVSYVASASDLPALPGEVQYQQAAALLKKSDAEYADLMRSVLAKKTPADVDEKKANLALIQQRLSESAQAGHPVAEYRLMLLYQIYLVPGKEQEMCQLAISSLEHGFAPAALYVDNTCLDYVMGPKYMPALQNALAKMDDFAPYYPQPAVWLTCGAPPKGVELQSGSENDYRAELYKVLASRTNRRTARPLRIEYLEKALATNGCPNARKRLEIDRDAQ</sequence>
<dbReference type="Proteomes" id="UP000070516">
    <property type="component" value="Chromosome"/>
</dbReference>
<evidence type="ECO:0000256" key="1">
    <source>
        <dbReference type="SAM" id="SignalP"/>
    </source>
</evidence>
<organism evidence="2 3">
    <name type="scientific">Pseudomonas azotoformans</name>
    <dbReference type="NCBI Taxonomy" id="47878"/>
    <lineage>
        <taxon>Bacteria</taxon>
        <taxon>Pseudomonadati</taxon>
        <taxon>Pseudomonadota</taxon>
        <taxon>Gammaproteobacteria</taxon>
        <taxon>Pseudomonadales</taxon>
        <taxon>Pseudomonadaceae</taxon>
        <taxon>Pseudomonas</taxon>
    </lineage>
</organism>
<name>A0A127I435_PSEAZ</name>
<evidence type="ECO:0008006" key="4">
    <source>
        <dbReference type="Google" id="ProtNLM"/>
    </source>
</evidence>
<proteinExistence type="predicted"/>
<evidence type="ECO:0000313" key="2">
    <source>
        <dbReference type="EMBL" id="AMN81350.1"/>
    </source>
</evidence>